<dbReference type="RefSeq" id="WP_108640081.1">
    <property type="nucleotide sequence ID" value="NZ_QCYG01000003.1"/>
</dbReference>
<dbReference type="OrthoDB" id="9802453at2"/>
<feature type="site" description="Transition state stabilizer" evidence="9">
    <location>
        <position position="168"/>
    </location>
</feature>
<organism evidence="11 12">
    <name type="scientific">Thalassorhabdomicrobium marinisediminis</name>
    <dbReference type="NCBI Taxonomy" id="2170577"/>
    <lineage>
        <taxon>Bacteria</taxon>
        <taxon>Pseudomonadati</taxon>
        <taxon>Pseudomonadota</taxon>
        <taxon>Alphaproteobacteria</taxon>
        <taxon>Rhodobacterales</taxon>
        <taxon>Paracoccaceae</taxon>
        <taxon>Thalassorhabdomicrobium</taxon>
    </lineage>
</organism>
<protein>
    <recommendedName>
        <fullName evidence="9">Acetate kinase</fullName>
        <ecNumber evidence="9">2.7.2.1</ecNumber>
    </recommendedName>
    <alternativeName>
        <fullName evidence="9">Acetokinase</fullName>
    </alternativeName>
</protein>
<dbReference type="PANTHER" id="PTHR21060">
    <property type="entry name" value="ACETATE KINASE"/>
    <property type="match status" value="1"/>
</dbReference>
<dbReference type="EC" id="2.7.2.1" evidence="9"/>
<dbReference type="InterPro" id="IPR004372">
    <property type="entry name" value="Ac/propionate_kinase"/>
</dbReference>
<accession>A0A2T7FYL1</accession>
<keyword evidence="8 9" id="KW-0460">Magnesium</keyword>
<dbReference type="EMBL" id="QCYG01000003">
    <property type="protein sequence ID" value="PVA07253.1"/>
    <property type="molecule type" value="Genomic_DNA"/>
</dbReference>
<evidence type="ECO:0000256" key="7">
    <source>
        <dbReference type="ARBA" id="ARBA00022840"/>
    </source>
</evidence>
<dbReference type="GO" id="GO:0005524">
    <property type="term" value="F:ATP binding"/>
    <property type="evidence" value="ECO:0007669"/>
    <property type="project" value="UniProtKB-KW"/>
</dbReference>
<dbReference type="AlphaFoldDB" id="A0A2T7FYL1"/>
<gene>
    <name evidence="9" type="primary">ackA</name>
    <name evidence="11" type="ORF">DC363_05230</name>
</gene>
<dbReference type="GO" id="GO:0006083">
    <property type="term" value="P:acetate metabolic process"/>
    <property type="evidence" value="ECO:0007669"/>
    <property type="project" value="TreeGrafter"/>
</dbReference>
<keyword evidence="2 9" id="KW-0963">Cytoplasm</keyword>
<dbReference type="PROSITE" id="PS01076">
    <property type="entry name" value="ACETATE_KINASE_2"/>
    <property type="match status" value="1"/>
</dbReference>
<dbReference type="PROSITE" id="PS01075">
    <property type="entry name" value="ACETATE_KINASE_1"/>
    <property type="match status" value="1"/>
</dbReference>
<comment type="similarity">
    <text evidence="1 9 10">Belongs to the acetokinase family.</text>
</comment>
<evidence type="ECO:0000256" key="5">
    <source>
        <dbReference type="ARBA" id="ARBA00022741"/>
    </source>
</evidence>
<comment type="pathway">
    <text evidence="9">Metabolic intermediate biosynthesis; acetyl-CoA biosynthesis; acetyl-CoA from acetate: step 1/2.</text>
</comment>
<feature type="site" description="Transition state stabilizer" evidence="9">
    <location>
        <position position="224"/>
    </location>
</feature>
<evidence type="ECO:0000313" key="12">
    <source>
        <dbReference type="Proteomes" id="UP000244817"/>
    </source>
</evidence>
<dbReference type="InterPro" id="IPR000890">
    <property type="entry name" value="Aliphatic_acid_kin_short-chain"/>
</dbReference>
<dbReference type="GO" id="GO:0006085">
    <property type="term" value="P:acetyl-CoA biosynthetic process"/>
    <property type="evidence" value="ECO:0007669"/>
    <property type="project" value="UniProtKB-UniRule"/>
</dbReference>
<keyword evidence="3 9" id="KW-0808">Transferase</keyword>
<keyword evidence="12" id="KW-1185">Reference proteome</keyword>
<evidence type="ECO:0000256" key="9">
    <source>
        <dbReference type="HAMAP-Rule" id="MF_00020"/>
    </source>
</evidence>
<evidence type="ECO:0000313" key="11">
    <source>
        <dbReference type="EMBL" id="PVA07253.1"/>
    </source>
</evidence>
<comment type="cofactor">
    <cofactor evidence="9">
        <name>Mg(2+)</name>
        <dbReference type="ChEBI" id="CHEBI:18420"/>
    </cofactor>
    <cofactor evidence="9">
        <name>Mn(2+)</name>
        <dbReference type="ChEBI" id="CHEBI:29035"/>
    </cofactor>
    <text evidence="9">Mg(2+). Can also accept Mn(2+).</text>
</comment>
<feature type="binding site" evidence="9">
    <location>
        <position position="13"/>
    </location>
    <ligand>
        <name>ATP</name>
        <dbReference type="ChEBI" id="CHEBI:30616"/>
    </ligand>
</feature>
<dbReference type="InterPro" id="IPR043129">
    <property type="entry name" value="ATPase_NBD"/>
</dbReference>
<evidence type="ECO:0000256" key="6">
    <source>
        <dbReference type="ARBA" id="ARBA00022777"/>
    </source>
</evidence>
<evidence type="ECO:0000256" key="4">
    <source>
        <dbReference type="ARBA" id="ARBA00022723"/>
    </source>
</evidence>
<keyword evidence="6 9" id="KW-0418">Kinase</keyword>
<dbReference type="GO" id="GO:0000287">
    <property type="term" value="F:magnesium ion binding"/>
    <property type="evidence" value="ECO:0007669"/>
    <property type="project" value="UniProtKB-UniRule"/>
</dbReference>
<feature type="binding site" evidence="9">
    <location>
        <begin position="263"/>
        <end position="265"/>
    </location>
    <ligand>
        <name>ATP</name>
        <dbReference type="ChEBI" id="CHEBI:30616"/>
    </ligand>
</feature>
<feature type="binding site" evidence="9">
    <location>
        <position position="6"/>
    </location>
    <ligand>
        <name>Mg(2+)</name>
        <dbReference type="ChEBI" id="CHEBI:18420"/>
    </ligand>
</feature>
<dbReference type="GO" id="GO:0005829">
    <property type="term" value="C:cytosol"/>
    <property type="evidence" value="ECO:0007669"/>
    <property type="project" value="TreeGrafter"/>
</dbReference>
<dbReference type="PRINTS" id="PR00471">
    <property type="entry name" value="ACETATEKNASE"/>
</dbReference>
<feature type="binding site" evidence="9">
    <location>
        <begin position="308"/>
        <end position="312"/>
    </location>
    <ligand>
        <name>ATP</name>
        <dbReference type="ChEBI" id="CHEBI:30616"/>
    </ligand>
</feature>
<dbReference type="UniPathway" id="UPA00340">
    <property type="reaction ID" value="UER00458"/>
</dbReference>
<dbReference type="PIRSF" id="PIRSF000722">
    <property type="entry name" value="Acetate_prop_kin"/>
    <property type="match status" value="1"/>
</dbReference>
<dbReference type="Pfam" id="PF00871">
    <property type="entry name" value="Acetate_kinase"/>
    <property type="match status" value="1"/>
</dbReference>
<keyword evidence="5 9" id="KW-0547">Nucleotide-binding</keyword>
<evidence type="ECO:0000256" key="3">
    <source>
        <dbReference type="ARBA" id="ARBA00022679"/>
    </source>
</evidence>
<name>A0A2T7FYL1_9RHOB</name>
<reference evidence="11 12" key="1">
    <citation type="submission" date="2018-04" db="EMBL/GenBank/DDBJ databases">
        <title>Pelagivirga bohaiensis gen. nov., sp. nov., a bacterium isolated from the Bohai Sea.</title>
        <authorList>
            <person name="Ji X."/>
        </authorList>
    </citation>
    <scope>NUCLEOTIDE SEQUENCE [LARGE SCALE GENOMIC DNA]</scope>
    <source>
        <strain evidence="11 12">BH-SD16</strain>
    </source>
</reference>
<dbReference type="HAMAP" id="MF_00020">
    <property type="entry name" value="Acetate_kinase"/>
    <property type="match status" value="1"/>
</dbReference>
<sequence length="354" mass="37003">MILVVNAGSSSIKVALFQPDLTQVMAGQVSGIGGALARLTLGAHDKDVAAPDHDAALTAIFDSLAAQDVTSDRLTAAAHRVVHGGTSLVEPQRITEDVIAGIEAATPLAPLHNPHNLAGIRAVHALATDLPQYASFGTAFHATNPPVATTYAIPERDRAMGIRRYGFHGLSYAWIVTQFEDRLPERLLAFHLGSGASLCAIRNGKSMATSMGYSPLDGLTMGTRSGALDGMAVLRMAEVHGPEETARSLNKDSGLKALGGSNDMRLLLGADSEEAAFAVEHFCYWAARHAGSAVVAMGGVDAVAFTGGIGENAAEIRDRIMAHLSFLGELPVHVIEADEERQIALDAVTLGAGT</sequence>
<dbReference type="InterPro" id="IPR023865">
    <property type="entry name" value="Aliphatic_acid_kinase_CS"/>
</dbReference>
<feature type="binding site" evidence="9">
    <location>
        <begin position="191"/>
        <end position="195"/>
    </location>
    <ligand>
        <name>ATP</name>
        <dbReference type="ChEBI" id="CHEBI:30616"/>
    </ligand>
</feature>
<feature type="binding site" evidence="9">
    <location>
        <position position="339"/>
    </location>
    <ligand>
        <name>Mg(2+)</name>
        <dbReference type="ChEBI" id="CHEBI:18420"/>
    </ligand>
</feature>
<dbReference type="Gene3D" id="3.30.420.40">
    <property type="match status" value="2"/>
</dbReference>
<keyword evidence="4 9" id="KW-0479">Metal-binding</keyword>
<dbReference type="GO" id="GO:0008776">
    <property type="term" value="F:acetate kinase activity"/>
    <property type="evidence" value="ECO:0007669"/>
    <property type="project" value="UniProtKB-UniRule"/>
</dbReference>
<dbReference type="PANTHER" id="PTHR21060:SF21">
    <property type="entry name" value="ACETATE KINASE"/>
    <property type="match status" value="1"/>
</dbReference>
<comment type="function">
    <text evidence="9">Catalyzes the formation of acetyl phosphate from acetate and ATP. Can also catalyze the reverse reaction.</text>
</comment>
<dbReference type="Proteomes" id="UP000244817">
    <property type="component" value="Unassembled WGS sequence"/>
</dbReference>
<comment type="caution">
    <text evidence="9">Lacks conserved residue(s) required for the propagation of feature annotation.</text>
</comment>
<dbReference type="SUPFAM" id="SSF53067">
    <property type="entry name" value="Actin-like ATPase domain"/>
    <property type="match status" value="2"/>
</dbReference>
<feature type="binding site" evidence="9">
    <location>
        <position position="80"/>
    </location>
    <ligand>
        <name>substrate</name>
    </ligand>
</feature>
<comment type="caution">
    <text evidence="11">The sequence shown here is derived from an EMBL/GenBank/DDBJ whole genome shotgun (WGS) entry which is preliminary data.</text>
</comment>
<comment type="subunit">
    <text evidence="9">Homodimer.</text>
</comment>
<proteinExistence type="inferred from homology"/>
<evidence type="ECO:0000256" key="10">
    <source>
        <dbReference type="RuleBase" id="RU003835"/>
    </source>
</evidence>
<comment type="catalytic activity">
    <reaction evidence="9">
        <text>acetate + ATP = acetyl phosphate + ADP</text>
        <dbReference type="Rhea" id="RHEA:11352"/>
        <dbReference type="ChEBI" id="CHEBI:22191"/>
        <dbReference type="ChEBI" id="CHEBI:30089"/>
        <dbReference type="ChEBI" id="CHEBI:30616"/>
        <dbReference type="ChEBI" id="CHEBI:456216"/>
        <dbReference type="EC" id="2.7.2.1"/>
    </reaction>
</comment>
<comment type="subcellular location">
    <subcellularLocation>
        <location evidence="9">Cytoplasm</location>
    </subcellularLocation>
</comment>
<evidence type="ECO:0000256" key="8">
    <source>
        <dbReference type="ARBA" id="ARBA00022842"/>
    </source>
</evidence>
<keyword evidence="7 9" id="KW-0067">ATP-binding</keyword>
<evidence type="ECO:0000256" key="2">
    <source>
        <dbReference type="ARBA" id="ARBA00022490"/>
    </source>
</evidence>
<evidence type="ECO:0000256" key="1">
    <source>
        <dbReference type="ARBA" id="ARBA00008748"/>
    </source>
</evidence>